<evidence type="ECO:0000256" key="11">
    <source>
        <dbReference type="ARBA" id="ARBA00045506"/>
    </source>
</evidence>
<dbReference type="InterPro" id="IPR029063">
    <property type="entry name" value="SAM-dependent_MTases_sf"/>
</dbReference>
<evidence type="ECO:0000256" key="9">
    <source>
        <dbReference type="ARBA" id="ARBA00023268"/>
    </source>
</evidence>
<evidence type="ECO:0000256" key="1">
    <source>
        <dbReference type="ARBA" id="ARBA00001954"/>
    </source>
</evidence>
<dbReference type="SUPFAM" id="SSF53335">
    <property type="entry name" value="S-adenosyl-L-methionine-dependent methyltransferases"/>
    <property type="match status" value="1"/>
</dbReference>
<dbReference type="SUPFAM" id="SSF54928">
    <property type="entry name" value="RNA-binding domain, RBD"/>
    <property type="match status" value="1"/>
</dbReference>
<dbReference type="EC" id="2.1.1.229" evidence="3"/>
<dbReference type="InterPro" id="IPR051422">
    <property type="entry name" value="AlkB_tRNA_MeTrf/Diox"/>
</dbReference>
<keyword evidence="19" id="KW-1185">Reference proteome</keyword>
<evidence type="ECO:0000256" key="12">
    <source>
        <dbReference type="ARBA" id="ARBA00049786"/>
    </source>
</evidence>
<evidence type="ECO:0000256" key="8">
    <source>
        <dbReference type="ARBA" id="ARBA00023004"/>
    </source>
</evidence>
<evidence type="ECO:0000256" key="3">
    <source>
        <dbReference type="ARBA" id="ARBA00012808"/>
    </source>
</evidence>
<comment type="function">
    <text evidence="11">Catalyzes the methylation of 5-carboxymethyl uridine to 5-methylcarboxymethyl uridine at the wobble position of the anticodon loop in tRNA via its methyltransferase domain. Catalyzes the last step in the formation of 5-methylcarboxymethyl uridine at the wobble position of the anticodon loop in target tRNA. Has a preference for tRNA(Arg) and tRNA(Glu), and does not bind tRNA(Lys). Binds tRNA and catalyzes the iron and alpha-ketoglutarate dependent hydroxylation of 5-methylcarboxymethyl uridine at the wobble position of the anticodon loop in tRNA via its dioxygenase domain, giving rise to 5-(S)-methoxycarbonylhydroxymethyluridine; has a preference for tRNA(Gly). Required for normal survival after DNA damage. May inhibit apoptosis and promote cell survival and angiogenesis.</text>
</comment>
<organism evidence="18 19">
    <name type="scientific">Penaeus vannamei</name>
    <name type="common">Whiteleg shrimp</name>
    <name type="synonym">Litopenaeus vannamei</name>
    <dbReference type="NCBI Taxonomy" id="6689"/>
    <lineage>
        <taxon>Eukaryota</taxon>
        <taxon>Metazoa</taxon>
        <taxon>Ecdysozoa</taxon>
        <taxon>Arthropoda</taxon>
        <taxon>Crustacea</taxon>
        <taxon>Multicrustacea</taxon>
        <taxon>Malacostraca</taxon>
        <taxon>Eumalacostraca</taxon>
        <taxon>Eucarida</taxon>
        <taxon>Decapoda</taxon>
        <taxon>Dendrobranchiata</taxon>
        <taxon>Penaeoidea</taxon>
        <taxon>Penaeidae</taxon>
        <taxon>Penaeus</taxon>
    </lineage>
</organism>
<evidence type="ECO:0000313" key="18">
    <source>
        <dbReference type="EMBL" id="ROT67574.1"/>
    </source>
</evidence>
<comment type="catalytic activity">
    <reaction evidence="10">
        <text>5-(carboxymethyl)uridine(34) in tRNA + S-adenosyl-L-methionine = 5-(2-methoxy-2-oxoethyl)uridine(34) in tRNA + S-adenosyl-L-homocysteine</text>
        <dbReference type="Rhea" id="RHEA:43208"/>
        <dbReference type="Rhea" id="RHEA-COMP:10407"/>
        <dbReference type="Rhea" id="RHEA-COMP:10408"/>
        <dbReference type="ChEBI" id="CHEBI:57856"/>
        <dbReference type="ChEBI" id="CHEBI:59789"/>
        <dbReference type="ChEBI" id="CHEBI:74851"/>
        <dbReference type="ChEBI" id="CHEBI:74882"/>
        <dbReference type="EC" id="2.1.1.229"/>
    </reaction>
</comment>
<evidence type="ECO:0000256" key="4">
    <source>
        <dbReference type="ARBA" id="ARBA00022603"/>
    </source>
</evidence>
<dbReference type="GO" id="GO:0008757">
    <property type="term" value="F:S-adenosylmethionine-dependent methyltransferase activity"/>
    <property type="evidence" value="ECO:0007669"/>
    <property type="project" value="InterPro"/>
</dbReference>
<dbReference type="InterPro" id="IPR027450">
    <property type="entry name" value="AlkB-like"/>
</dbReference>
<dbReference type="PROSITE" id="PS51471">
    <property type="entry name" value="FE2OG_OXY"/>
    <property type="match status" value="1"/>
</dbReference>
<dbReference type="GO" id="GO:0106335">
    <property type="term" value="F:tRNA (5-carboxymethyluridine(34)-5-O)-methyltransferase activity"/>
    <property type="evidence" value="ECO:0007669"/>
    <property type="project" value="UniProtKB-EC"/>
</dbReference>
<reference evidence="18 19" key="1">
    <citation type="submission" date="2018-04" db="EMBL/GenBank/DDBJ databases">
        <authorList>
            <person name="Zhang X."/>
            <person name="Yuan J."/>
            <person name="Li F."/>
            <person name="Xiang J."/>
        </authorList>
    </citation>
    <scope>NUCLEOTIDE SEQUENCE [LARGE SCALE GENOMIC DNA]</scope>
    <source>
        <tissue evidence="18">Muscle</tissue>
    </source>
</reference>
<dbReference type="GO" id="GO:0002098">
    <property type="term" value="P:tRNA wobble uridine modification"/>
    <property type="evidence" value="ECO:0007669"/>
    <property type="project" value="TreeGrafter"/>
</dbReference>
<evidence type="ECO:0000256" key="2">
    <source>
        <dbReference type="ARBA" id="ARBA00007879"/>
    </source>
</evidence>
<keyword evidence="6" id="KW-0862">Zinc</keyword>
<dbReference type="Pfam" id="PF08241">
    <property type="entry name" value="Methyltransf_11"/>
    <property type="match status" value="1"/>
</dbReference>
<comment type="cofactor">
    <cofactor evidence="1">
        <name>Fe(2+)</name>
        <dbReference type="ChEBI" id="CHEBI:29033"/>
    </cofactor>
</comment>
<dbReference type="OrthoDB" id="271595at2759"/>
<dbReference type="InterPro" id="IPR035979">
    <property type="entry name" value="RBD_domain_sf"/>
</dbReference>
<dbReference type="AlphaFoldDB" id="A0A3R7M5B2"/>
<comment type="similarity">
    <text evidence="2">Belongs to the alkB family.</text>
</comment>
<proteinExistence type="inferred from homology"/>
<dbReference type="PANTHER" id="PTHR13069:SF21">
    <property type="entry name" value="ALKYLATED DNA REPAIR PROTEIN ALKB HOMOLOG 8"/>
    <property type="match status" value="1"/>
</dbReference>
<dbReference type="PANTHER" id="PTHR13069">
    <property type="entry name" value="ALKYLATED DNA REPAIR PROTEIN ALKB HOMOLOG 8"/>
    <property type="match status" value="1"/>
</dbReference>
<evidence type="ECO:0000259" key="17">
    <source>
        <dbReference type="PROSITE" id="PS51471"/>
    </source>
</evidence>
<dbReference type="STRING" id="6689.A0A3R7M5B2"/>
<dbReference type="Gene3D" id="2.60.120.590">
    <property type="entry name" value="Alpha-ketoglutarate-dependent dioxygenase AlkB-like"/>
    <property type="match status" value="1"/>
</dbReference>
<gene>
    <name evidence="18" type="ORF">C7M84_014343</name>
</gene>
<dbReference type="GO" id="GO:0000049">
    <property type="term" value="F:tRNA binding"/>
    <property type="evidence" value="ECO:0007669"/>
    <property type="project" value="TreeGrafter"/>
</dbReference>
<dbReference type="Pfam" id="PF13532">
    <property type="entry name" value="2OG-FeII_Oxy_2"/>
    <property type="match status" value="1"/>
</dbReference>
<keyword evidence="5" id="KW-0808">Transferase</keyword>
<evidence type="ECO:0000256" key="15">
    <source>
        <dbReference type="SAM" id="MobiDB-lite"/>
    </source>
</evidence>
<keyword evidence="7 14" id="KW-0694">RNA-binding</keyword>
<keyword evidence="9" id="KW-0511">Multifunctional enzyme</keyword>
<dbReference type="Proteomes" id="UP000283509">
    <property type="component" value="Unassembled WGS sequence"/>
</dbReference>
<dbReference type="Gene3D" id="3.40.50.150">
    <property type="entry name" value="Vaccinia Virus protein VP39"/>
    <property type="match status" value="1"/>
</dbReference>
<evidence type="ECO:0000256" key="14">
    <source>
        <dbReference type="PROSITE-ProRule" id="PRU00176"/>
    </source>
</evidence>
<feature type="region of interest" description="Disordered" evidence="15">
    <location>
        <begin position="508"/>
        <end position="547"/>
    </location>
</feature>
<evidence type="ECO:0000256" key="5">
    <source>
        <dbReference type="ARBA" id="ARBA00022679"/>
    </source>
</evidence>
<dbReference type="InterPro" id="IPR013216">
    <property type="entry name" value="Methyltransf_11"/>
</dbReference>
<feature type="domain" description="RRM" evidence="16">
    <location>
        <begin position="34"/>
        <end position="112"/>
    </location>
</feature>
<evidence type="ECO:0000259" key="16">
    <source>
        <dbReference type="PROSITE" id="PS50102"/>
    </source>
</evidence>
<reference evidence="18 19" key="2">
    <citation type="submission" date="2019-01" db="EMBL/GenBank/DDBJ databases">
        <title>The decoding of complex shrimp genome reveals the adaptation for benthos swimmer, frequently molting mechanism and breeding impact on genome.</title>
        <authorList>
            <person name="Sun Y."/>
            <person name="Gao Y."/>
            <person name="Yu Y."/>
        </authorList>
    </citation>
    <scope>NUCLEOTIDE SEQUENCE [LARGE SCALE GENOMIC DNA]</scope>
    <source>
        <tissue evidence="18">Muscle</tissue>
    </source>
</reference>
<comment type="caution">
    <text evidence="18">The sequence shown here is derived from an EMBL/GenBank/DDBJ whole genome shotgun (WGS) entry which is preliminary data.</text>
</comment>
<dbReference type="PROSITE" id="PS50102">
    <property type="entry name" value="RRM"/>
    <property type="match status" value="1"/>
</dbReference>
<dbReference type="InterPro" id="IPR005123">
    <property type="entry name" value="Oxoglu/Fe-dep_dioxygenase_dom"/>
</dbReference>
<name>A0A3R7M5B2_PENVA</name>
<dbReference type="EMBL" id="QCYY01002799">
    <property type="protein sequence ID" value="ROT67574.1"/>
    <property type="molecule type" value="Genomic_DNA"/>
</dbReference>
<accession>A0A3R7M5B2</accession>
<sequence>MSGKRDKAQKKIARCLAILQRDLPDIQPSETPTKFLFIGNAGLTTNADESSLVELITRTGTSLEAIMLIPGKQYSFACFASEDQAKQAFESAHGQMDSPGASSPVYMAYVDKVPPKPAEQLTPPPGLQIVENFISEDEENMLMNLIDWGEKPGDKAEGSLLKHRQVRHFGYEFKYGSNSVDKDNPLPFGIPEALNGIVRRIVEQGWMPVPPDQLTVNRYLPGQGIPPHVDTHRSFTDEILSLSTGGGVIMDFRLGVSEKQQHHTMYLPSRSLCVMAGPARYEWTHGICPRMTDVVSGKNGIAGLHLCPRQERISFTFRKVREGECNCGNRRVCDSAIQNSGYDPNKGAASSDSISDDIQAMRLEQQHVLQVYDQIAGHFSATRYKPWPNVLEFVNSLPLGAALLDVGCGNGKYLGHNEKIFQMGCDTSYELVKICNTRGFEVLTSNCLQLPFRDSTFDAVICIAVIHHLASEERRLASLKEMARVLRIGGQGLVYVWAMEQQRGKKKSAYLKQNKANRKDEGHGEYVGANATSDMDTESGKSDSFSSGLKKELIDASSSFTSSKWVKSHLQ</sequence>
<evidence type="ECO:0000256" key="10">
    <source>
        <dbReference type="ARBA" id="ARBA00034996"/>
    </source>
</evidence>
<dbReference type="SUPFAM" id="SSF51197">
    <property type="entry name" value="Clavaminate synthase-like"/>
    <property type="match status" value="1"/>
</dbReference>
<feature type="domain" description="Fe2OG dioxygenase" evidence="17">
    <location>
        <begin position="210"/>
        <end position="321"/>
    </location>
</feature>
<dbReference type="InterPro" id="IPR012677">
    <property type="entry name" value="Nucleotide-bd_a/b_plait_sf"/>
</dbReference>
<dbReference type="GO" id="GO:0005634">
    <property type="term" value="C:nucleus"/>
    <property type="evidence" value="ECO:0007669"/>
    <property type="project" value="TreeGrafter"/>
</dbReference>
<keyword evidence="4" id="KW-0489">Methyltransferase</keyword>
<dbReference type="CDD" id="cd02440">
    <property type="entry name" value="AdoMet_MTases"/>
    <property type="match status" value="1"/>
</dbReference>
<dbReference type="GO" id="GO:0005737">
    <property type="term" value="C:cytoplasm"/>
    <property type="evidence" value="ECO:0007669"/>
    <property type="project" value="TreeGrafter"/>
</dbReference>
<dbReference type="Gene3D" id="3.30.70.330">
    <property type="match status" value="1"/>
</dbReference>
<evidence type="ECO:0000313" key="19">
    <source>
        <dbReference type="Proteomes" id="UP000283509"/>
    </source>
</evidence>
<dbReference type="InterPro" id="IPR000504">
    <property type="entry name" value="RRM_dom"/>
</dbReference>
<keyword evidence="8" id="KW-0408">Iron</keyword>
<protein>
    <recommendedName>
        <fullName evidence="3">tRNA (carboxymethyluridine(34)-5-O)-methyltransferase</fullName>
        <ecNumber evidence="3">2.1.1.229</ecNumber>
    </recommendedName>
    <alternativeName>
        <fullName evidence="12">Alkylated DNA repair protein alkB homolog 8</fullName>
    </alternativeName>
    <alternativeName>
        <fullName evidence="13">S-adenosyl-L-methionine-dependent tRNA methyltransferase ALKBH8</fullName>
    </alternativeName>
</protein>
<dbReference type="InterPro" id="IPR037151">
    <property type="entry name" value="AlkB-like_sf"/>
</dbReference>
<evidence type="ECO:0000256" key="6">
    <source>
        <dbReference type="ARBA" id="ARBA00022833"/>
    </source>
</evidence>
<evidence type="ECO:0000256" key="13">
    <source>
        <dbReference type="ARBA" id="ARBA00049802"/>
    </source>
</evidence>
<dbReference type="GO" id="GO:0030488">
    <property type="term" value="P:tRNA methylation"/>
    <property type="evidence" value="ECO:0007669"/>
    <property type="project" value="TreeGrafter"/>
</dbReference>
<evidence type="ECO:0000256" key="7">
    <source>
        <dbReference type="ARBA" id="ARBA00022884"/>
    </source>
</evidence>